<comment type="cofactor">
    <cofactor evidence="11">
        <name>pyruvate</name>
        <dbReference type="ChEBI" id="CHEBI:15361"/>
    </cofactor>
    <text evidence="11">Binds 1 pyruvoyl group covalently per subunit.</text>
</comment>
<evidence type="ECO:0000313" key="13">
    <source>
        <dbReference type="EMBL" id="MCV2878286.1"/>
    </source>
</evidence>
<comment type="similarity">
    <text evidence="11">Belongs to the phosphatidylserine decarboxylase family. PSD-A subfamily.</text>
</comment>
<evidence type="ECO:0000256" key="11">
    <source>
        <dbReference type="HAMAP-Rule" id="MF_00664"/>
    </source>
</evidence>
<dbReference type="NCBIfam" id="NF003677">
    <property type="entry name" value="PRK05305.1-1"/>
    <property type="match status" value="1"/>
</dbReference>
<keyword evidence="9 11" id="KW-1208">Phospholipid metabolism</keyword>
<dbReference type="Pfam" id="PF02666">
    <property type="entry name" value="PS_Dcarbxylase"/>
    <property type="match status" value="1"/>
</dbReference>
<keyword evidence="10 11" id="KW-0670">Pyruvate</keyword>
<protein>
    <recommendedName>
        <fullName evidence="11">Phosphatidylserine decarboxylase proenzyme</fullName>
        <ecNumber evidence="11">4.1.1.65</ecNumber>
    </recommendedName>
    <component>
        <recommendedName>
            <fullName evidence="11">Phosphatidylserine decarboxylase alpha chain</fullName>
        </recommendedName>
    </component>
    <component>
        <recommendedName>
            <fullName evidence="11">Phosphatidylserine decarboxylase beta chain</fullName>
        </recommendedName>
    </component>
</protein>
<sequence>METLRARGEANRFHPGHVRLRTGKQHKGPNMSVSMLSTFVKPMHREGRKFVAIAAGITLVLFLICEFLGWIGVGLTVWVYYFFRDPVRVTPTREGLMISPADGVVSLLEPAVPPAELGLGDQPMTRISVFMSVFNCHVNRLPMAGRITKVAYRPGKFLNASLDKASSDNERNGLAVQIADGRSYGVVQIAGLVARRILCEVNEGQEMLTGERFGLIRFGSRLDIYLPDGVEPQVCIGQTMVAGETVLADLQSSEAARSGGIR</sequence>
<feature type="active site" description="Schiff-base intermediate with substrate; via pyruvic acid" evidence="11">
    <location>
        <position position="220"/>
    </location>
</feature>
<feature type="chain" id="PRO_5044912163" description="Phosphatidylserine decarboxylase beta chain" evidence="11">
    <location>
        <begin position="1"/>
        <end position="219"/>
    </location>
</feature>
<dbReference type="RefSeq" id="WP_263847338.1">
    <property type="nucleotide sequence ID" value="NZ_JAHVAI010000038.1"/>
</dbReference>
<keyword evidence="6 11" id="KW-0865">Zymogen</keyword>
<evidence type="ECO:0000256" key="10">
    <source>
        <dbReference type="ARBA" id="ARBA00023317"/>
    </source>
</evidence>
<keyword evidence="7 11" id="KW-0594">Phospholipid biosynthesis</keyword>
<accession>A0ABT2ZXB1</accession>
<dbReference type="EC" id="4.1.1.65" evidence="11"/>
<dbReference type="PANTHER" id="PTHR35809">
    <property type="entry name" value="ARCHAETIDYLSERINE DECARBOXYLASE PROENZYME-RELATED"/>
    <property type="match status" value="1"/>
</dbReference>
<comment type="function">
    <text evidence="11">Catalyzes the formation of phosphatidylethanolamine (PtdEtn) from phosphatidylserine (PtdSer).</text>
</comment>
<feature type="chain" id="PRO_5044912162" description="Phosphatidylserine decarboxylase alpha chain" evidence="11">
    <location>
        <begin position="220"/>
        <end position="262"/>
    </location>
</feature>
<evidence type="ECO:0000256" key="9">
    <source>
        <dbReference type="ARBA" id="ARBA00023264"/>
    </source>
</evidence>
<dbReference type="HAMAP" id="MF_00664">
    <property type="entry name" value="PS_decarb_PSD_A"/>
    <property type="match status" value="1"/>
</dbReference>
<keyword evidence="2 11" id="KW-0444">Lipid biosynthesis</keyword>
<keyword evidence="5 11" id="KW-0472">Membrane</keyword>
<dbReference type="NCBIfam" id="NF003678">
    <property type="entry name" value="PRK05305.1-2"/>
    <property type="match status" value="1"/>
</dbReference>
<feature type="modified residue" description="Pyruvic acid (Ser); by autocatalysis" evidence="11">
    <location>
        <position position="220"/>
    </location>
</feature>
<keyword evidence="1 11" id="KW-1003">Cell membrane</keyword>
<proteinExistence type="inferred from homology"/>
<comment type="caution">
    <text evidence="13">The sequence shown here is derived from an EMBL/GenBank/DDBJ whole genome shotgun (WGS) entry which is preliminary data.</text>
</comment>
<name>A0ABT2ZXB1_9RHOB</name>
<keyword evidence="12" id="KW-1133">Transmembrane helix</keyword>
<keyword evidence="12" id="KW-0812">Transmembrane</keyword>
<comment type="pathway">
    <text evidence="11">Phospholipid metabolism; phosphatidylethanolamine biosynthesis; phosphatidylethanolamine from CDP-diacylglycerol: step 2/2.</text>
</comment>
<keyword evidence="4 11" id="KW-0443">Lipid metabolism</keyword>
<feature type="site" description="Cleavage (non-hydrolytic); by autocatalysis" evidence="11">
    <location>
        <begin position="219"/>
        <end position="220"/>
    </location>
</feature>
<comment type="catalytic activity">
    <reaction evidence="11">
        <text>a 1,2-diacyl-sn-glycero-3-phospho-L-serine + H(+) = a 1,2-diacyl-sn-glycero-3-phosphoethanolamine + CO2</text>
        <dbReference type="Rhea" id="RHEA:20828"/>
        <dbReference type="ChEBI" id="CHEBI:15378"/>
        <dbReference type="ChEBI" id="CHEBI:16526"/>
        <dbReference type="ChEBI" id="CHEBI:57262"/>
        <dbReference type="ChEBI" id="CHEBI:64612"/>
        <dbReference type="EC" id="4.1.1.65"/>
    </reaction>
</comment>
<evidence type="ECO:0000256" key="5">
    <source>
        <dbReference type="ARBA" id="ARBA00023136"/>
    </source>
</evidence>
<dbReference type="NCBIfam" id="NF003679">
    <property type="entry name" value="PRK05305.1-3"/>
    <property type="match status" value="1"/>
</dbReference>
<comment type="PTM">
    <text evidence="11">Is synthesized initially as an inactive proenzyme. Formation of the active enzyme involves a self-maturation process in which the active site pyruvoyl group is generated from an internal serine residue via an autocatalytic post-translational modification. Two non-identical subunits are generated from the proenzyme in this reaction, and the pyruvate is formed at the N-terminus of the alpha chain, which is derived from the carboxyl end of the proenzyme. The post-translation cleavage follows an unusual pathway, termed non-hydrolytic serinolysis, in which the side chain hydroxyl group of the serine supplies its oxygen atom to form the C-terminus of the beta chain, while the remainder of the serine residue undergoes an oxidative deamination to produce ammonia and the pyruvoyl prosthetic group on the alpha chain.</text>
</comment>
<evidence type="ECO:0000256" key="4">
    <source>
        <dbReference type="ARBA" id="ARBA00023098"/>
    </source>
</evidence>
<dbReference type="PANTHER" id="PTHR35809:SF1">
    <property type="entry name" value="ARCHAETIDYLSERINE DECARBOXYLASE PROENZYME-RELATED"/>
    <property type="match status" value="1"/>
</dbReference>
<dbReference type="InterPro" id="IPR003817">
    <property type="entry name" value="PS_Dcarbxylase"/>
</dbReference>
<evidence type="ECO:0000256" key="2">
    <source>
        <dbReference type="ARBA" id="ARBA00022516"/>
    </source>
</evidence>
<reference evidence="13 14" key="1">
    <citation type="submission" date="2022-10" db="EMBL/GenBank/DDBJ databases">
        <title>Sinirhodobacter sp. nov., isolated from ocean surface sediments.</title>
        <authorList>
            <person name="He W."/>
            <person name="Wang L."/>
            <person name="Zhang D.-F."/>
        </authorList>
    </citation>
    <scope>NUCLEOTIDE SEQUENCE [LARGE SCALE GENOMIC DNA]</scope>
    <source>
        <strain evidence="13 14">WL0115</strain>
    </source>
</reference>
<keyword evidence="3 11" id="KW-0210">Decarboxylase</keyword>
<keyword evidence="14" id="KW-1185">Reference proteome</keyword>
<keyword evidence="8 11" id="KW-0456">Lyase</keyword>
<evidence type="ECO:0000256" key="8">
    <source>
        <dbReference type="ARBA" id="ARBA00023239"/>
    </source>
</evidence>
<evidence type="ECO:0000256" key="3">
    <source>
        <dbReference type="ARBA" id="ARBA00022793"/>
    </source>
</evidence>
<feature type="transmembrane region" description="Helical" evidence="12">
    <location>
        <begin position="50"/>
        <end position="83"/>
    </location>
</feature>
<organism evidence="13 14">
    <name type="scientific">Sedimentimonas flavescens</name>
    <dbReference type="NCBI Taxonomy" id="2851012"/>
    <lineage>
        <taxon>Bacteria</taxon>
        <taxon>Pseudomonadati</taxon>
        <taxon>Pseudomonadota</taxon>
        <taxon>Alphaproteobacteria</taxon>
        <taxon>Rhodobacterales</taxon>
        <taxon>Rhodobacter group</taxon>
        <taxon>Sedimentimonas</taxon>
    </lineage>
</organism>
<dbReference type="GO" id="GO:0004609">
    <property type="term" value="F:phosphatidylserine decarboxylase activity"/>
    <property type="evidence" value="ECO:0007669"/>
    <property type="project" value="UniProtKB-EC"/>
</dbReference>
<evidence type="ECO:0000313" key="14">
    <source>
        <dbReference type="Proteomes" id="UP001526166"/>
    </source>
</evidence>
<evidence type="ECO:0000256" key="12">
    <source>
        <dbReference type="SAM" id="Phobius"/>
    </source>
</evidence>
<evidence type="ECO:0000256" key="7">
    <source>
        <dbReference type="ARBA" id="ARBA00023209"/>
    </source>
</evidence>
<comment type="subcellular location">
    <subcellularLocation>
        <location evidence="11">Cell membrane</location>
        <topology evidence="11">Peripheral membrane protein</topology>
    </subcellularLocation>
</comment>
<evidence type="ECO:0000256" key="1">
    <source>
        <dbReference type="ARBA" id="ARBA00022475"/>
    </source>
</evidence>
<evidence type="ECO:0000256" key="6">
    <source>
        <dbReference type="ARBA" id="ARBA00023145"/>
    </source>
</evidence>
<dbReference type="Proteomes" id="UP001526166">
    <property type="component" value="Unassembled WGS sequence"/>
</dbReference>
<dbReference type="NCBIfam" id="NF003685">
    <property type="entry name" value="PRK05305.2-5"/>
    <property type="match status" value="1"/>
</dbReference>
<gene>
    <name evidence="11" type="primary">psd</name>
    <name evidence="13" type="ORF">OE699_05415</name>
</gene>
<dbReference type="EMBL" id="JAOWKW010000003">
    <property type="protein sequence ID" value="MCV2878286.1"/>
    <property type="molecule type" value="Genomic_DNA"/>
</dbReference>
<dbReference type="InterPro" id="IPR033175">
    <property type="entry name" value="PSD-A"/>
</dbReference>
<comment type="subunit">
    <text evidence="11">Heterodimer of a large membrane-associated beta subunit and a small pyruvoyl-containing alpha subunit.</text>
</comment>